<dbReference type="InterPro" id="IPR008920">
    <property type="entry name" value="TF_FadR/GntR_C"/>
</dbReference>
<protein>
    <submittedName>
        <fullName evidence="5">Transcriptional regulator</fullName>
    </submittedName>
</protein>
<dbReference type="PANTHER" id="PTHR43537:SF5">
    <property type="entry name" value="UXU OPERON TRANSCRIPTIONAL REGULATOR"/>
    <property type="match status" value="1"/>
</dbReference>
<evidence type="ECO:0000256" key="2">
    <source>
        <dbReference type="ARBA" id="ARBA00023125"/>
    </source>
</evidence>
<evidence type="ECO:0000313" key="5">
    <source>
        <dbReference type="EMBL" id="AEV29262.1"/>
    </source>
</evidence>
<dbReference type="PANTHER" id="PTHR43537">
    <property type="entry name" value="TRANSCRIPTIONAL REGULATOR, GNTR FAMILY"/>
    <property type="match status" value="1"/>
</dbReference>
<keyword evidence="3" id="KW-0804">Transcription</keyword>
<accession>G8QV26</accession>
<feature type="domain" description="HTH gntR-type" evidence="4">
    <location>
        <begin position="9"/>
        <end position="77"/>
    </location>
</feature>
<evidence type="ECO:0000259" key="4">
    <source>
        <dbReference type="PROSITE" id="PS50949"/>
    </source>
</evidence>
<dbReference type="CDD" id="cd07377">
    <property type="entry name" value="WHTH_GntR"/>
    <property type="match status" value="1"/>
</dbReference>
<dbReference type="OrthoDB" id="362473at2"/>
<dbReference type="PRINTS" id="PR00035">
    <property type="entry name" value="HTHGNTR"/>
</dbReference>
<dbReference type="RefSeq" id="WP_014270110.1">
    <property type="nucleotide sequence ID" value="NC_016633.1"/>
</dbReference>
<reference evidence="5 6" key="1">
    <citation type="submission" date="2011-11" db="EMBL/GenBank/DDBJ databases">
        <title>Complete sequence of Spirochaeta sp. grapes.</title>
        <authorList>
            <consortium name="US DOE Joint Genome Institute"/>
            <person name="Lucas S."/>
            <person name="Han J."/>
            <person name="Lapidus A."/>
            <person name="Cheng J.-F."/>
            <person name="Goodwin L."/>
            <person name="Pitluck S."/>
            <person name="Peters L."/>
            <person name="Ovchinnikova G."/>
            <person name="Munk A.C."/>
            <person name="Detter J.C."/>
            <person name="Han C."/>
            <person name="Tapia R."/>
            <person name="Land M."/>
            <person name="Hauser L."/>
            <person name="Kyrpides N."/>
            <person name="Ivanova N."/>
            <person name="Pagani I."/>
            <person name="Ritalahtilisa K."/>
            <person name="Loeffler F."/>
            <person name="Woyke T."/>
        </authorList>
    </citation>
    <scope>NUCLEOTIDE SEQUENCE [LARGE SCALE GENOMIC DNA]</scope>
    <source>
        <strain evidence="6">ATCC BAA-1885 / DSM 22778 / Grapes</strain>
    </source>
</reference>
<dbReference type="PROSITE" id="PS50949">
    <property type="entry name" value="HTH_GNTR"/>
    <property type="match status" value="1"/>
</dbReference>
<dbReference type="Gene3D" id="1.10.10.10">
    <property type="entry name" value="Winged helix-like DNA-binding domain superfamily/Winged helix DNA-binding domain"/>
    <property type="match status" value="1"/>
</dbReference>
<dbReference type="Pfam" id="PF00392">
    <property type="entry name" value="GntR"/>
    <property type="match status" value="1"/>
</dbReference>
<keyword evidence="2" id="KW-0238">DNA-binding</keyword>
<dbReference type="SMART" id="SM00345">
    <property type="entry name" value="HTH_GNTR"/>
    <property type="match status" value="1"/>
</dbReference>
<dbReference type="InterPro" id="IPR000524">
    <property type="entry name" value="Tscrpt_reg_HTH_GntR"/>
</dbReference>
<evidence type="ECO:0000256" key="3">
    <source>
        <dbReference type="ARBA" id="ARBA00023163"/>
    </source>
</evidence>
<proteinExistence type="predicted"/>
<dbReference type="AlphaFoldDB" id="G8QV26"/>
<dbReference type="KEGG" id="sgp:SpiGrapes_1451"/>
<dbReference type="GO" id="GO:0003700">
    <property type="term" value="F:DNA-binding transcription factor activity"/>
    <property type="evidence" value="ECO:0007669"/>
    <property type="project" value="InterPro"/>
</dbReference>
<sequence length="230" mass="26457">MKYTPLRSERLSDKVVSQILQLIHDGELKPGEKLPSEVTFSEKFSVSRGVIREAMIQLQVLGYIRRKTKDGTYIQQDIFEKLSKPVSDALKDATFHDLLDFRDSLESKMVEIVIDRASDEEIEEICSTLKADGSSLPGQFSLDHYFHYKLAQASRNIFYMNFIDTYYDLIEELAAKNKKQEGSLVQIAEEHEAIVQAIANRDKEGAHRAMTHHMDMVRIRHHAKEVEEAN</sequence>
<dbReference type="InterPro" id="IPR036390">
    <property type="entry name" value="WH_DNA-bd_sf"/>
</dbReference>
<dbReference type="GO" id="GO:0003677">
    <property type="term" value="F:DNA binding"/>
    <property type="evidence" value="ECO:0007669"/>
    <property type="project" value="UniProtKB-KW"/>
</dbReference>
<dbReference type="Gene3D" id="1.20.120.530">
    <property type="entry name" value="GntR ligand-binding domain-like"/>
    <property type="match status" value="1"/>
</dbReference>
<name>G8QV26_SPHPG</name>
<dbReference type="InterPro" id="IPR011711">
    <property type="entry name" value="GntR_C"/>
</dbReference>
<gene>
    <name evidence="5" type="ordered locus">SpiGrapes_1451</name>
</gene>
<dbReference type="EMBL" id="CP003155">
    <property type="protein sequence ID" value="AEV29262.1"/>
    <property type="molecule type" value="Genomic_DNA"/>
</dbReference>
<organism evidence="5 6">
    <name type="scientific">Sphaerochaeta pleomorpha (strain ATCC BAA-1885 / DSM 22778 / Grapes)</name>
    <dbReference type="NCBI Taxonomy" id="158190"/>
    <lineage>
        <taxon>Bacteria</taxon>
        <taxon>Pseudomonadati</taxon>
        <taxon>Spirochaetota</taxon>
        <taxon>Spirochaetia</taxon>
        <taxon>Spirochaetales</taxon>
        <taxon>Sphaerochaetaceae</taxon>
        <taxon>Sphaerochaeta</taxon>
    </lineage>
</organism>
<dbReference type="Proteomes" id="UP000005632">
    <property type="component" value="Chromosome"/>
</dbReference>
<dbReference type="HOGENOM" id="CLU_017584_9_3_12"/>
<dbReference type="SMART" id="SM00895">
    <property type="entry name" value="FCD"/>
    <property type="match status" value="1"/>
</dbReference>
<dbReference type="Pfam" id="PF07729">
    <property type="entry name" value="FCD"/>
    <property type="match status" value="1"/>
</dbReference>
<dbReference type="STRING" id="158190.SpiGrapes_1451"/>
<dbReference type="SUPFAM" id="SSF46785">
    <property type="entry name" value="Winged helix' DNA-binding domain"/>
    <property type="match status" value="1"/>
</dbReference>
<evidence type="ECO:0000256" key="1">
    <source>
        <dbReference type="ARBA" id="ARBA00023015"/>
    </source>
</evidence>
<dbReference type="InterPro" id="IPR036388">
    <property type="entry name" value="WH-like_DNA-bd_sf"/>
</dbReference>
<evidence type="ECO:0000313" key="6">
    <source>
        <dbReference type="Proteomes" id="UP000005632"/>
    </source>
</evidence>
<dbReference type="SUPFAM" id="SSF48008">
    <property type="entry name" value="GntR ligand-binding domain-like"/>
    <property type="match status" value="1"/>
</dbReference>
<keyword evidence="6" id="KW-1185">Reference proteome</keyword>
<dbReference type="eggNOG" id="COG2186">
    <property type="taxonomic scope" value="Bacteria"/>
</dbReference>
<keyword evidence="1" id="KW-0805">Transcription regulation</keyword>